<dbReference type="OrthoDB" id="8115404at2"/>
<name>A0A158CYX1_9BURK</name>
<gene>
    <name evidence="1" type="ORF">AWB78_04550</name>
</gene>
<reference evidence="1" key="1">
    <citation type="submission" date="2016-01" db="EMBL/GenBank/DDBJ databases">
        <authorList>
            <person name="Peeters C."/>
        </authorList>
    </citation>
    <scope>NUCLEOTIDE SEQUENCE</scope>
    <source>
        <strain evidence="1">LMG 29321</strain>
    </source>
</reference>
<protein>
    <submittedName>
        <fullName evidence="1">Uncharacterized protein</fullName>
    </submittedName>
</protein>
<dbReference type="AlphaFoldDB" id="A0A158CYX1"/>
<accession>A0A158CYX1</accession>
<keyword evidence="2" id="KW-1185">Reference proteome</keyword>
<dbReference type="EMBL" id="FCOX02000025">
    <property type="protein sequence ID" value="SAK87564.1"/>
    <property type="molecule type" value="Genomic_DNA"/>
</dbReference>
<sequence length="98" mass="10392">MQTVLRRYSGKGAKELFDLLEKRKADVEELIGGVKGLVSYTLVRSGDGGYSVTVCRDAAGVDESVQRAKEWIATNAGEIGAAAPEVMAGPVIAHVNRS</sequence>
<organism evidence="1 2">
    <name type="scientific">Caballeronia calidae</name>
    <dbReference type="NCBI Taxonomy" id="1777139"/>
    <lineage>
        <taxon>Bacteria</taxon>
        <taxon>Pseudomonadati</taxon>
        <taxon>Pseudomonadota</taxon>
        <taxon>Betaproteobacteria</taxon>
        <taxon>Burkholderiales</taxon>
        <taxon>Burkholderiaceae</taxon>
        <taxon>Caballeronia</taxon>
    </lineage>
</organism>
<evidence type="ECO:0000313" key="2">
    <source>
        <dbReference type="Proteomes" id="UP000071859"/>
    </source>
</evidence>
<proteinExistence type="predicted"/>
<dbReference type="Proteomes" id="UP000071859">
    <property type="component" value="Unassembled WGS sequence"/>
</dbReference>
<comment type="caution">
    <text evidence="1">The sequence shown here is derived from an EMBL/GenBank/DDBJ whole genome shotgun (WGS) entry which is preliminary data.</text>
</comment>
<evidence type="ECO:0000313" key="1">
    <source>
        <dbReference type="EMBL" id="SAK87564.1"/>
    </source>
</evidence>
<dbReference type="RefSeq" id="WP_062608177.1">
    <property type="nucleotide sequence ID" value="NZ_FCOX02000025.1"/>
</dbReference>